<protein>
    <recommendedName>
        <fullName evidence="2">Phosphoesterase</fullName>
        <ecNumber evidence="2">3.1.4.-</ecNumber>
    </recommendedName>
</protein>
<comment type="similarity">
    <text evidence="1 2">Belongs to the metallophosphoesterase superfamily. YfcE family.</text>
</comment>
<organism evidence="4 5">
    <name type="scientific">Bremerella cremea</name>
    <dbReference type="NCBI Taxonomy" id="1031537"/>
    <lineage>
        <taxon>Bacteria</taxon>
        <taxon>Pseudomonadati</taxon>
        <taxon>Planctomycetota</taxon>
        <taxon>Planctomycetia</taxon>
        <taxon>Pirellulales</taxon>
        <taxon>Pirellulaceae</taxon>
        <taxon>Bremerella</taxon>
    </lineage>
</organism>
<dbReference type="OrthoDB" id="9800565at2"/>
<dbReference type="EC" id="3.1.4.-" evidence="2"/>
<evidence type="ECO:0000259" key="3">
    <source>
        <dbReference type="Pfam" id="PF12850"/>
    </source>
</evidence>
<dbReference type="InterPro" id="IPR029052">
    <property type="entry name" value="Metallo-depent_PP-like"/>
</dbReference>
<dbReference type="GO" id="GO:0016787">
    <property type="term" value="F:hydrolase activity"/>
    <property type="evidence" value="ECO:0007669"/>
    <property type="project" value="UniProtKB-UniRule"/>
</dbReference>
<evidence type="ECO:0000256" key="1">
    <source>
        <dbReference type="ARBA" id="ARBA00008950"/>
    </source>
</evidence>
<accession>A0A368KS68</accession>
<proteinExistence type="inferred from homology"/>
<evidence type="ECO:0000313" key="5">
    <source>
        <dbReference type="Proteomes" id="UP000253562"/>
    </source>
</evidence>
<keyword evidence="2" id="KW-0479">Metal-binding</keyword>
<dbReference type="InterPro" id="IPR053193">
    <property type="entry name" value="MetalloPDE_YfcE-like"/>
</dbReference>
<comment type="cofactor">
    <cofactor evidence="2">
        <name>a divalent metal cation</name>
        <dbReference type="ChEBI" id="CHEBI:60240"/>
    </cofactor>
</comment>
<name>A0A368KS68_9BACT</name>
<dbReference type="PANTHER" id="PTHR43165">
    <property type="entry name" value="METALLOPHOSPHOESTERASE"/>
    <property type="match status" value="1"/>
</dbReference>
<evidence type="ECO:0000256" key="2">
    <source>
        <dbReference type="RuleBase" id="RU362039"/>
    </source>
</evidence>
<dbReference type="InterPro" id="IPR024654">
    <property type="entry name" value="Calcineurin-like_PHP_lpxH"/>
</dbReference>
<sequence>MQIGIVSDTHGHSTFAQAAAYVLESFSVEQVLHCGDIGSTGIVDIFSKWPTHYVFGNTDEAREVLREAIESSGGVCYGTMADFELDGRRIGMTHGDDAVLLTRMIRSHEYALVCSGHTHQKLARQDGPTVVLNPGALYRATPHTIAIVDLKTMQHEIIAV</sequence>
<dbReference type="PANTHER" id="PTHR43165:SF1">
    <property type="entry name" value="PHOSPHODIESTERASE MJ0936"/>
    <property type="match status" value="1"/>
</dbReference>
<dbReference type="Proteomes" id="UP000253562">
    <property type="component" value="Unassembled WGS sequence"/>
</dbReference>
<dbReference type="GO" id="GO:0046872">
    <property type="term" value="F:metal ion binding"/>
    <property type="evidence" value="ECO:0007669"/>
    <property type="project" value="UniProtKB-KW"/>
</dbReference>
<dbReference type="AlphaFoldDB" id="A0A368KS68"/>
<feature type="domain" description="Calcineurin-like phosphoesterase" evidence="3">
    <location>
        <begin position="1"/>
        <end position="152"/>
    </location>
</feature>
<gene>
    <name evidence="4" type="ORF">DTL42_10855</name>
</gene>
<dbReference type="SUPFAM" id="SSF56300">
    <property type="entry name" value="Metallo-dependent phosphatases"/>
    <property type="match status" value="1"/>
</dbReference>
<dbReference type="RefSeq" id="WP_114368744.1">
    <property type="nucleotide sequence ID" value="NZ_QPEX01000019.1"/>
</dbReference>
<dbReference type="Pfam" id="PF12850">
    <property type="entry name" value="Metallophos_2"/>
    <property type="match status" value="1"/>
</dbReference>
<reference evidence="4 5" key="1">
    <citation type="submission" date="2018-07" db="EMBL/GenBank/DDBJ databases">
        <title>Comparative genomes isolates from brazilian mangrove.</title>
        <authorList>
            <person name="De Araujo J.E."/>
            <person name="Taketani R.G."/>
            <person name="Silva M.C.P."/>
            <person name="Lourenco M.V."/>
            <person name="Oliveira V.M."/>
            <person name="Andreote F.D."/>
        </authorList>
    </citation>
    <scope>NUCLEOTIDE SEQUENCE [LARGE SCALE GENOMIC DNA]</scope>
    <source>
        <strain evidence="4 5">HEX PRIS-MGV</strain>
    </source>
</reference>
<dbReference type="NCBIfam" id="TIGR00040">
    <property type="entry name" value="yfcE"/>
    <property type="match status" value="1"/>
</dbReference>
<dbReference type="EMBL" id="QPEX01000019">
    <property type="protein sequence ID" value="RCS50597.1"/>
    <property type="molecule type" value="Genomic_DNA"/>
</dbReference>
<dbReference type="InterPro" id="IPR000979">
    <property type="entry name" value="Phosphodiesterase_MJ0936/Vps29"/>
</dbReference>
<dbReference type="Gene3D" id="3.60.21.10">
    <property type="match status" value="1"/>
</dbReference>
<evidence type="ECO:0000313" key="4">
    <source>
        <dbReference type="EMBL" id="RCS50597.1"/>
    </source>
</evidence>
<comment type="caution">
    <text evidence="4">The sequence shown here is derived from an EMBL/GenBank/DDBJ whole genome shotgun (WGS) entry which is preliminary data.</text>
</comment>